<name>M2ZI35_PSEFD</name>
<dbReference type="KEGG" id="pfj:MYCFIDRAFT_212469"/>
<protein>
    <submittedName>
        <fullName evidence="1">Uncharacterized protein</fullName>
    </submittedName>
</protein>
<accession>M2ZI35</accession>
<dbReference type="VEuPathDB" id="FungiDB:MYCFIDRAFT_212469"/>
<dbReference type="AlphaFoldDB" id="M2ZI35"/>
<proteinExistence type="predicted"/>
<sequence>MINCTQPGSLADTMNMWRTILSYKPLLSTRQGRSCIPTIQQQFYVDETPVRGVQIHFIDLDKRQVTKIIWEFNNAAACYAICKAGSPACPLQFNFTTGNDGPAHETANRQGLKRIE</sequence>
<dbReference type="OrthoDB" id="411145at2759"/>
<evidence type="ECO:0000313" key="1">
    <source>
        <dbReference type="EMBL" id="EME78754.1"/>
    </source>
</evidence>
<dbReference type="HOGENOM" id="CLU_2097896_0_0_1"/>
<dbReference type="Proteomes" id="UP000016932">
    <property type="component" value="Unassembled WGS sequence"/>
</dbReference>
<dbReference type="EMBL" id="KB446563">
    <property type="protein sequence ID" value="EME78754.1"/>
    <property type="molecule type" value="Genomic_DNA"/>
</dbReference>
<dbReference type="GeneID" id="19337720"/>
<gene>
    <name evidence="1" type="ORF">MYCFIDRAFT_212469</name>
</gene>
<evidence type="ECO:0000313" key="2">
    <source>
        <dbReference type="Proteomes" id="UP000016932"/>
    </source>
</evidence>
<organism evidence="1 2">
    <name type="scientific">Pseudocercospora fijiensis (strain CIRAD86)</name>
    <name type="common">Black leaf streak disease fungus</name>
    <name type="synonym">Mycosphaerella fijiensis</name>
    <dbReference type="NCBI Taxonomy" id="383855"/>
    <lineage>
        <taxon>Eukaryota</taxon>
        <taxon>Fungi</taxon>
        <taxon>Dikarya</taxon>
        <taxon>Ascomycota</taxon>
        <taxon>Pezizomycotina</taxon>
        <taxon>Dothideomycetes</taxon>
        <taxon>Dothideomycetidae</taxon>
        <taxon>Mycosphaerellales</taxon>
        <taxon>Mycosphaerellaceae</taxon>
        <taxon>Pseudocercospora</taxon>
    </lineage>
</organism>
<keyword evidence="2" id="KW-1185">Reference proteome</keyword>
<reference evidence="1 2" key="1">
    <citation type="journal article" date="2012" name="PLoS Pathog.">
        <title>Diverse lifestyles and strategies of plant pathogenesis encoded in the genomes of eighteen Dothideomycetes fungi.</title>
        <authorList>
            <person name="Ohm R.A."/>
            <person name="Feau N."/>
            <person name="Henrissat B."/>
            <person name="Schoch C.L."/>
            <person name="Horwitz B.A."/>
            <person name="Barry K.W."/>
            <person name="Condon B.J."/>
            <person name="Copeland A.C."/>
            <person name="Dhillon B."/>
            <person name="Glaser F."/>
            <person name="Hesse C.N."/>
            <person name="Kosti I."/>
            <person name="LaButti K."/>
            <person name="Lindquist E.A."/>
            <person name="Lucas S."/>
            <person name="Salamov A.A."/>
            <person name="Bradshaw R.E."/>
            <person name="Ciuffetti L."/>
            <person name="Hamelin R.C."/>
            <person name="Kema G.H.J."/>
            <person name="Lawrence C."/>
            <person name="Scott J.A."/>
            <person name="Spatafora J.W."/>
            <person name="Turgeon B.G."/>
            <person name="de Wit P.J.G.M."/>
            <person name="Zhong S."/>
            <person name="Goodwin S.B."/>
            <person name="Grigoriev I.V."/>
        </authorList>
    </citation>
    <scope>NUCLEOTIDE SEQUENCE [LARGE SCALE GENOMIC DNA]</scope>
    <source>
        <strain evidence="1 2">CIRAD86</strain>
    </source>
</reference>
<dbReference type="RefSeq" id="XP_007931042.1">
    <property type="nucleotide sequence ID" value="XM_007932851.1"/>
</dbReference>